<dbReference type="Proteomes" id="UP000515838">
    <property type="component" value="Chromosome"/>
</dbReference>
<dbReference type="PANTHER" id="PTHR38462:SF1">
    <property type="entry name" value="YPRB RIBONUCLEASE H-LIKE DOMAIN-CONTAINING PROTEIN"/>
    <property type="match status" value="1"/>
</dbReference>
<sequence>MSVSLEKLQRLRRQAGHGSGVSPSAPLPPAHDPLPALRRMLGIRERSQPSVPARACDRALPGDEIAPGLLRLEQVLAFDGVATQVDGTFARTGVLPTANMLFFDTETTGLSGGTGTRAFMVGASDFVPGGLRVRQLLITHLSAEPAMLREFSRWLAEDTRLVSYNGRCYDAPLLAARYRLARQGSPLAGIEHLDLLFPTRRRYRGIWENCRLATIERRALGIVREDDLPGSEAPGAWLQYLRGGDAGLLRRVLQHNFQDVVTLAHLLLHLAQPASGGTETQPPFARDPP</sequence>
<dbReference type="InterPro" id="IPR012337">
    <property type="entry name" value="RNaseH-like_sf"/>
</dbReference>
<proteinExistence type="predicted"/>
<protein>
    <submittedName>
        <fullName evidence="3">Ribonuclease H-like domain-containing protein</fullName>
    </submittedName>
</protein>
<dbReference type="PANTHER" id="PTHR38462">
    <property type="entry name" value="EXONUCLEASE-LIKE PROTEIN"/>
    <property type="match status" value="1"/>
</dbReference>
<evidence type="ECO:0000256" key="1">
    <source>
        <dbReference type="SAM" id="MobiDB-lite"/>
    </source>
</evidence>
<dbReference type="AlphaFoldDB" id="A0A7G9TAN2"/>
<gene>
    <name evidence="3" type="ORF">IAE60_14685</name>
</gene>
<evidence type="ECO:0000259" key="2">
    <source>
        <dbReference type="Pfam" id="PF13482"/>
    </source>
</evidence>
<reference evidence="3 4" key="1">
    <citation type="submission" date="2020-08" db="EMBL/GenBank/DDBJ databases">
        <title>Streptomycin Non-resistant strain, P. mexicana.</title>
        <authorList>
            <person name="Ganesh-Kumar S."/>
            <person name="Zhe T."/>
            <person name="Yu Z."/>
            <person name="Min Y."/>
        </authorList>
    </citation>
    <scope>NUCLEOTIDE SEQUENCE [LARGE SCALE GENOMIC DNA]</scope>
    <source>
        <strain evidence="3 4">GTZY2</strain>
    </source>
</reference>
<dbReference type="SUPFAM" id="SSF53098">
    <property type="entry name" value="Ribonuclease H-like"/>
    <property type="match status" value="1"/>
</dbReference>
<dbReference type="InterPro" id="IPR036397">
    <property type="entry name" value="RNaseH_sf"/>
</dbReference>
<dbReference type="InterPro" id="IPR038720">
    <property type="entry name" value="YprB_RNase_H-like_dom"/>
</dbReference>
<dbReference type="GeneID" id="81472230"/>
<evidence type="ECO:0000313" key="3">
    <source>
        <dbReference type="EMBL" id="QNN77157.1"/>
    </source>
</evidence>
<dbReference type="EMBL" id="CP060731">
    <property type="protein sequence ID" value="QNN77157.1"/>
    <property type="molecule type" value="Genomic_DNA"/>
</dbReference>
<dbReference type="GO" id="GO:0003676">
    <property type="term" value="F:nucleic acid binding"/>
    <property type="evidence" value="ECO:0007669"/>
    <property type="project" value="InterPro"/>
</dbReference>
<dbReference type="RefSeq" id="WP_187572815.1">
    <property type="nucleotide sequence ID" value="NZ_CP060731.1"/>
</dbReference>
<accession>A0A7G9TAN2</accession>
<feature type="domain" description="YprB ribonuclease H-like" evidence="2">
    <location>
        <begin position="101"/>
        <end position="270"/>
    </location>
</feature>
<name>A0A7G9TAN2_PSEMX</name>
<feature type="region of interest" description="Disordered" evidence="1">
    <location>
        <begin position="12"/>
        <end position="33"/>
    </location>
</feature>
<evidence type="ECO:0000313" key="4">
    <source>
        <dbReference type="Proteomes" id="UP000515838"/>
    </source>
</evidence>
<dbReference type="Pfam" id="PF13482">
    <property type="entry name" value="RNase_H_2"/>
    <property type="match status" value="1"/>
</dbReference>
<dbReference type="Gene3D" id="3.30.420.10">
    <property type="entry name" value="Ribonuclease H-like superfamily/Ribonuclease H"/>
    <property type="match status" value="1"/>
</dbReference>
<organism evidence="3 4">
    <name type="scientific">Pseudoxanthomonas mexicana</name>
    <dbReference type="NCBI Taxonomy" id="128785"/>
    <lineage>
        <taxon>Bacteria</taxon>
        <taxon>Pseudomonadati</taxon>
        <taxon>Pseudomonadota</taxon>
        <taxon>Gammaproteobacteria</taxon>
        <taxon>Lysobacterales</taxon>
        <taxon>Lysobacteraceae</taxon>
        <taxon>Pseudoxanthomonas</taxon>
    </lineage>
</organism>